<dbReference type="RefSeq" id="XP_001590266.1">
    <property type="nucleotide sequence ID" value="XM_001590216.1"/>
</dbReference>
<sequence>MDPTRYNSYIAQYPQRRSITPTYHNGTMAKDAKTSKVVTMRFITSLAASCTSHLVRLLNSVDFLSEI</sequence>
<dbReference type="AlphaFoldDB" id="A7EUM3"/>
<dbReference type="Proteomes" id="UP000001312">
    <property type="component" value="Unassembled WGS sequence"/>
</dbReference>
<evidence type="ECO:0000313" key="1">
    <source>
        <dbReference type="EMBL" id="EDN93165.1"/>
    </source>
</evidence>
<reference evidence="2" key="1">
    <citation type="journal article" date="2011" name="PLoS Genet.">
        <title>Genomic analysis of the necrotrophic fungal pathogens Sclerotinia sclerotiorum and Botrytis cinerea.</title>
        <authorList>
            <person name="Amselem J."/>
            <person name="Cuomo C.A."/>
            <person name="van Kan J.A."/>
            <person name="Viaud M."/>
            <person name="Benito E.P."/>
            <person name="Couloux A."/>
            <person name="Coutinho P.M."/>
            <person name="de Vries R.P."/>
            <person name="Dyer P.S."/>
            <person name="Fillinger S."/>
            <person name="Fournier E."/>
            <person name="Gout L."/>
            <person name="Hahn M."/>
            <person name="Kohn L."/>
            <person name="Lapalu N."/>
            <person name="Plummer K.M."/>
            <person name="Pradier J.M."/>
            <person name="Quevillon E."/>
            <person name="Sharon A."/>
            <person name="Simon A."/>
            <person name="ten Have A."/>
            <person name="Tudzynski B."/>
            <person name="Tudzynski P."/>
            <person name="Wincker P."/>
            <person name="Andrew M."/>
            <person name="Anthouard V."/>
            <person name="Beever R.E."/>
            <person name="Beffa R."/>
            <person name="Benoit I."/>
            <person name="Bouzid O."/>
            <person name="Brault B."/>
            <person name="Chen Z."/>
            <person name="Choquer M."/>
            <person name="Collemare J."/>
            <person name="Cotton P."/>
            <person name="Danchin E.G."/>
            <person name="Da Silva C."/>
            <person name="Gautier A."/>
            <person name="Giraud C."/>
            <person name="Giraud T."/>
            <person name="Gonzalez C."/>
            <person name="Grossetete S."/>
            <person name="Guldener U."/>
            <person name="Henrissat B."/>
            <person name="Howlett B.J."/>
            <person name="Kodira C."/>
            <person name="Kretschmer M."/>
            <person name="Lappartient A."/>
            <person name="Leroch M."/>
            <person name="Levis C."/>
            <person name="Mauceli E."/>
            <person name="Neuveglise C."/>
            <person name="Oeser B."/>
            <person name="Pearson M."/>
            <person name="Poulain J."/>
            <person name="Poussereau N."/>
            <person name="Quesneville H."/>
            <person name="Rascle C."/>
            <person name="Schumacher J."/>
            <person name="Segurens B."/>
            <person name="Sexton A."/>
            <person name="Silva E."/>
            <person name="Sirven C."/>
            <person name="Soanes D.M."/>
            <person name="Talbot N.J."/>
            <person name="Templeton M."/>
            <person name="Yandava C."/>
            <person name="Yarden O."/>
            <person name="Zeng Q."/>
            <person name="Rollins J.A."/>
            <person name="Lebrun M.H."/>
            <person name="Dickman M."/>
        </authorList>
    </citation>
    <scope>NUCLEOTIDE SEQUENCE [LARGE SCALE GENOMIC DNA]</scope>
    <source>
        <strain evidence="2">ATCC 18683 / 1980 / Ss-1</strain>
    </source>
</reference>
<evidence type="ECO:0000313" key="2">
    <source>
        <dbReference type="Proteomes" id="UP000001312"/>
    </source>
</evidence>
<dbReference type="KEGG" id="ssl:SS1G_09030"/>
<accession>A7EUM3</accession>
<protein>
    <submittedName>
        <fullName evidence="1">Uncharacterized protein</fullName>
    </submittedName>
</protein>
<name>A7EUM3_SCLS1</name>
<organism evidence="1 2">
    <name type="scientific">Sclerotinia sclerotiorum (strain ATCC 18683 / 1980 / Ss-1)</name>
    <name type="common">White mold</name>
    <name type="synonym">Whetzelinia sclerotiorum</name>
    <dbReference type="NCBI Taxonomy" id="665079"/>
    <lineage>
        <taxon>Eukaryota</taxon>
        <taxon>Fungi</taxon>
        <taxon>Dikarya</taxon>
        <taxon>Ascomycota</taxon>
        <taxon>Pezizomycotina</taxon>
        <taxon>Leotiomycetes</taxon>
        <taxon>Helotiales</taxon>
        <taxon>Sclerotiniaceae</taxon>
        <taxon>Sclerotinia</taxon>
    </lineage>
</organism>
<proteinExistence type="predicted"/>
<dbReference type="GeneID" id="5486136"/>
<dbReference type="InParanoid" id="A7EUM3"/>
<gene>
    <name evidence="1" type="ORF">SS1G_09030</name>
</gene>
<keyword evidence="2" id="KW-1185">Reference proteome</keyword>
<dbReference type="EMBL" id="CH476632">
    <property type="protein sequence ID" value="EDN93165.1"/>
    <property type="molecule type" value="Genomic_DNA"/>
</dbReference>